<organism evidence="2 3">
    <name type="scientific">Botrytis porri</name>
    <dbReference type="NCBI Taxonomy" id="87229"/>
    <lineage>
        <taxon>Eukaryota</taxon>
        <taxon>Fungi</taxon>
        <taxon>Dikarya</taxon>
        <taxon>Ascomycota</taxon>
        <taxon>Pezizomycotina</taxon>
        <taxon>Leotiomycetes</taxon>
        <taxon>Helotiales</taxon>
        <taxon>Sclerotiniaceae</taxon>
        <taxon>Botrytis</taxon>
    </lineage>
</organism>
<feature type="compositionally biased region" description="Low complexity" evidence="1">
    <location>
        <begin position="10"/>
        <end position="26"/>
    </location>
</feature>
<keyword evidence="3" id="KW-1185">Reference proteome</keyword>
<evidence type="ECO:0000256" key="1">
    <source>
        <dbReference type="SAM" id="MobiDB-lite"/>
    </source>
</evidence>
<reference evidence="2 3" key="1">
    <citation type="submission" date="2017-12" db="EMBL/GenBank/DDBJ databases">
        <title>Comparative genomics of Botrytis spp.</title>
        <authorList>
            <person name="Valero-Jimenez C.A."/>
            <person name="Tapia P."/>
            <person name="Veloso J."/>
            <person name="Silva-Moreno E."/>
            <person name="Staats M."/>
            <person name="Valdes J.H."/>
            <person name="Van Kan J.A.L."/>
        </authorList>
    </citation>
    <scope>NUCLEOTIDE SEQUENCE [LARGE SCALE GENOMIC DNA]</scope>
    <source>
        <strain evidence="2 3">MUCL3349</strain>
    </source>
</reference>
<proteinExistence type="predicted"/>
<comment type="caution">
    <text evidence="2">The sequence shown here is derived from an EMBL/GenBank/DDBJ whole genome shotgun (WGS) entry which is preliminary data.</text>
</comment>
<evidence type="ECO:0000313" key="3">
    <source>
        <dbReference type="Proteomes" id="UP000297280"/>
    </source>
</evidence>
<dbReference type="Proteomes" id="UP000297280">
    <property type="component" value="Unassembled WGS sequence"/>
</dbReference>
<sequence>MNPIPSNEQASQTSTQKKTTTTNTEINTNEMIANTIKRFTTGVPIVYKDFEPTPGLETFEKISKVMFPNEGPCKNVSAGCRFKASNAGKICLNCLIQALGKK</sequence>
<feature type="region of interest" description="Disordered" evidence="1">
    <location>
        <begin position="1"/>
        <end position="26"/>
    </location>
</feature>
<dbReference type="AlphaFoldDB" id="A0A4Z1L275"/>
<evidence type="ECO:0000313" key="2">
    <source>
        <dbReference type="EMBL" id="TGO90884.1"/>
    </source>
</evidence>
<accession>A0A4Z1L275</accession>
<gene>
    <name evidence="2" type="ORF">BPOR_0047g00070</name>
</gene>
<protein>
    <submittedName>
        <fullName evidence="2">Uncharacterized protein</fullName>
    </submittedName>
</protein>
<dbReference type="EMBL" id="PQXO01000047">
    <property type="protein sequence ID" value="TGO90884.1"/>
    <property type="molecule type" value="Genomic_DNA"/>
</dbReference>
<name>A0A4Z1L275_9HELO</name>